<reference evidence="7" key="1">
    <citation type="journal article" date="2020" name="mSystems">
        <title>Genome- and Community-Level Interaction Insights into Carbon Utilization and Element Cycling Functions of Hydrothermarchaeota in Hydrothermal Sediment.</title>
        <authorList>
            <person name="Zhou Z."/>
            <person name="Liu Y."/>
            <person name="Xu W."/>
            <person name="Pan J."/>
            <person name="Luo Z.H."/>
            <person name="Li M."/>
        </authorList>
    </citation>
    <scope>NUCLEOTIDE SEQUENCE [LARGE SCALE GENOMIC DNA]</scope>
    <source>
        <strain evidence="7">SpSt-26</strain>
    </source>
</reference>
<feature type="transmembrane region" description="Helical" evidence="6">
    <location>
        <begin position="126"/>
        <end position="147"/>
    </location>
</feature>
<feature type="transmembrane region" description="Helical" evidence="6">
    <location>
        <begin position="94"/>
        <end position="120"/>
    </location>
</feature>
<evidence type="ECO:0000313" key="7">
    <source>
        <dbReference type="EMBL" id="HEH35430.1"/>
    </source>
</evidence>
<feature type="transmembrane region" description="Helical" evidence="6">
    <location>
        <begin position="52"/>
        <end position="73"/>
    </location>
</feature>
<evidence type="ECO:0000256" key="1">
    <source>
        <dbReference type="ARBA" id="ARBA00004141"/>
    </source>
</evidence>
<dbReference type="Pfam" id="PF03379">
    <property type="entry name" value="CcmB"/>
    <property type="match status" value="1"/>
</dbReference>
<dbReference type="GO" id="GO:0015232">
    <property type="term" value="F:heme transmembrane transporter activity"/>
    <property type="evidence" value="ECO:0007669"/>
    <property type="project" value="InterPro"/>
</dbReference>
<dbReference type="GO" id="GO:0016020">
    <property type="term" value="C:membrane"/>
    <property type="evidence" value="ECO:0007669"/>
    <property type="project" value="UniProtKB-SubCell"/>
</dbReference>
<proteinExistence type="inferred from homology"/>
<feature type="transmembrane region" description="Helical" evidence="6">
    <location>
        <begin position="159"/>
        <end position="180"/>
    </location>
</feature>
<evidence type="ECO:0000256" key="5">
    <source>
        <dbReference type="ARBA" id="ARBA00023136"/>
    </source>
</evidence>
<gene>
    <name evidence="7" type="ORF">ENP88_04640</name>
</gene>
<feature type="transmembrane region" description="Helical" evidence="6">
    <location>
        <begin position="192"/>
        <end position="210"/>
    </location>
</feature>
<accession>A0A7J2TII6</accession>
<comment type="similarity">
    <text evidence="2">Belongs to the CcmB/CycW/HelB family.</text>
</comment>
<dbReference type="EMBL" id="DSLA01000072">
    <property type="protein sequence ID" value="HEH35430.1"/>
    <property type="molecule type" value="Genomic_DNA"/>
</dbReference>
<evidence type="ECO:0000256" key="4">
    <source>
        <dbReference type="ARBA" id="ARBA00022989"/>
    </source>
</evidence>
<dbReference type="InterPro" id="IPR003544">
    <property type="entry name" value="Cyt_c_biogenesis_CcmB"/>
</dbReference>
<evidence type="ECO:0008006" key="8">
    <source>
        <dbReference type="Google" id="ProtNLM"/>
    </source>
</evidence>
<feature type="transmembrane region" description="Helical" evidence="6">
    <location>
        <begin position="28"/>
        <end position="46"/>
    </location>
</feature>
<evidence type="ECO:0000256" key="2">
    <source>
        <dbReference type="ARBA" id="ARBA00010544"/>
    </source>
</evidence>
<comment type="caution">
    <text evidence="7">The sequence shown here is derived from an EMBL/GenBank/DDBJ whole genome shotgun (WGS) entry which is preliminary data.</text>
</comment>
<evidence type="ECO:0000256" key="3">
    <source>
        <dbReference type="ARBA" id="ARBA00022692"/>
    </source>
</evidence>
<keyword evidence="3 6" id="KW-0812">Transmembrane</keyword>
<protein>
    <recommendedName>
        <fullName evidence="8">Heme ABC transporter permease CcmB</fullName>
    </recommendedName>
</protein>
<evidence type="ECO:0000256" key="6">
    <source>
        <dbReference type="SAM" id="Phobius"/>
    </source>
</evidence>
<sequence length="215" mass="23803">MKATMMRLNFLELVKKDLKVEARSKSSINQMLLFALTTAFLFSLSIDSEKFFAQILIIVVLLSSILSCSATVVREFEQETIEGLKNFMDAREIMAGKIFSNLLIVFLLVIIVTPICYALFNLSGNFLLLFTSLLVASLPISITITLISPLSAFARGREMLLPAMLFPIIFPIIVPSIKLLSSSHAGIFELQSAIFLIAYAGLMASLSLILSEHLF</sequence>
<keyword evidence="4 6" id="KW-1133">Transmembrane helix</keyword>
<dbReference type="GO" id="GO:0017004">
    <property type="term" value="P:cytochrome complex assembly"/>
    <property type="evidence" value="ECO:0007669"/>
    <property type="project" value="InterPro"/>
</dbReference>
<dbReference type="AlphaFoldDB" id="A0A7J2TII6"/>
<comment type="subcellular location">
    <subcellularLocation>
        <location evidence="1">Membrane</location>
        <topology evidence="1">Multi-pass membrane protein</topology>
    </subcellularLocation>
</comment>
<organism evidence="7">
    <name type="scientific">Archaeoglobus fulgidus</name>
    <dbReference type="NCBI Taxonomy" id="2234"/>
    <lineage>
        <taxon>Archaea</taxon>
        <taxon>Methanobacteriati</taxon>
        <taxon>Methanobacteriota</taxon>
        <taxon>Archaeoglobi</taxon>
        <taxon>Archaeoglobales</taxon>
        <taxon>Archaeoglobaceae</taxon>
        <taxon>Archaeoglobus</taxon>
    </lineage>
</organism>
<name>A0A7J2TII6_ARCFL</name>
<keyword evidence="5 6" id="KW-0472">Membrane</keyword>